<gene>
    <name evidence="2" type="ORF">CKAN_00661000</name>
</gene>
<dbReference type="AlphaFoldDB" id="A0A3S3M6S2"/>
<dbReference type="InterPro" id="IPR023298">
    <property type="entry name" value="ATPase_P-typ_TM_dom_sf"/>
</dbReference>
<keyword evidence="3" id="KW-1185">Reference proteome</keyword>
<name>A0A3S3M6S2_9MAGN</name>
<proteinExistence type="predicted"/>
<dbReference type="EMBL" id="QPKB01000002">
    <property type="protein sequence ID" value="RWR78100.1"/>
    <property type="molecule type" value="Genomic_DNA"/>
</dbReference>
<evidence type="ECO:0000313" key="2">
    <source>
        <dbReference type="EMBL" id="RWR78100.1"/>
    </source>
</evidence>
<dbReference type="STRING" id="337451.A0A3S3M6S2"/>
<accession>A0A3S3M6S2</accession>
<comment type="caution">
    <text evidence="2">The sequence shown here is derived from an EMBL/GenBank/DDBJ whole genome shotgun (WGS) entry which is preliminary data.</text>
</comment>
<dbReference type="InterPro" id="IPR004014">
    <property type="entry name" value="ATPase_P-typ_cation-transptr_N"/>
</dbReference>
<dbReference type="SUPFAM" id="SSF81665">
    <property type="entry name" value="Calcium ATPase, transmembrane domain M"/>
    <property type="match status" value="1"/>
</dbReference>
<organism evidence="2 3">
    <name type="scientific">Cinnamomum micranthum f. kanehirae</name>
    <dbReference type="NCBI Taxonomy" id="337451"/>
    <lineage>
        <taxon>Eukaryota</taxon>
        <taxon>Viridiplantae</taxon>
        <taxon>Streptophyta</taxon>
        <taxon>Embryophyta</taxon>
        <taxon>Tracheophyta</taxon>
        <taxon>Spermatophyta</taxon>
        <taxon>Magnoliopsida</taxon>
        <taxon>Magnoliidae</taxon>
        <taxon>Laurales</taxon>
        <taxon>Lauraceae</taxon>
        <taxon>Cinnamomum</taxon>
    </lineage>
</organism>
<sequence>MLISVKFIFNSEELVWSRISIEVLFKQLNSTEEGLTSEEGANRLQIFGPNKLEEKKVFHLHSYTCIFDPLLL</sequence>
<dbReference type="OrthoDB" id="116380at2759"/>
<dbReference type="Pfam" id="PF00690">
    <property type="entry name" value="Cation_ATPase_N"/>
    <property type="match status" value="1"/>
</dbReference>
<evidence type="ECO:0000313" key="3">
    <source>
        <dbReference type="Proteomes" id="UP000283530"/>
    </source>
</evidence>
<feature type="domain" description="Cation-transporting P-type ATPase N-terminal" evidence="1">
    <location>
        <begin position="16"/>
        <end position="56"/>
    </location>
</feature>
<reference evidence="2 3" key="1">
    <citation type="journal article" date="2019" name="Nat. Plants">
        <title>Stout camphor tree genome fills gaps in understanding of flowering plant genome evolution.</title>
        <authorList>
            <person name="Chaw S.M."/>
            <person name="Liu Y.C."/>
            <person name="Wu Y.W."/>
            <person name="Wang H.Y."/>
            <person name="Lin C.I."/>
            <person name="Wu C.S."/>
            <person name="Ke H.M."/>
            <person name="Chang L.Y."/>
            <person name="Hsu C.Y."/>
            <person name="Yang H.T."/>
            <person name="Sudianto E."/>
            <person name="Hsu M.H."/>
            <person name="Wu K.P."/>
            <person name="Wang L.N."/>
            <person name="Leebens-Mack J.H."/>
            <person name="Tsai I.J."/>
        </authorList>
    </citation>
    <scope>NUCLEOTIDE SEQUENCE [LARGE SCALE GENOMIC DNA]</scope>
    <source>
        <strain evidence="3">cv. Chaw 1501</strain>
        <tissue evidence="2">Young leaves</tissue>
    </source>
</reference>
<dbReference type="Proteomes" id="UP000283530">
    <property type="component" value="Unassembled WGS sequence"/>
</dbReference>
<protein>
    <submittedName>
        <fullName evidence="2">PM H+-ATPase R</fullName>
    </submittedName>
</protein>
<evidence type="ECO:0000259" key="1">
    <source>
        <dbReference type="Pfam" id="PF00690"/>
    </source>
</evidence>